<dbReference type="PROSITE" id="PS51910">
    <property type="entry name" value="GH18_2"/>
    <property type="match status" value="1"/>
</dbReference>
<feature type="compositionally biased region" description="Basic and acidic residues" evidence="8">
    <location>
        <begin position="604"/>
        <end position="620"/>
    </location>
</feature>
<name>A0A1U9XQU4_TIGJA</name>
<dbReference type="Gene3D" id="3.20.20.80">
    <property type="entry name" value="Glycosidases"/>
    <property type="match status" value="1"/>
</dbReference>
<feature type="compositionally biased region" description="Low complexity" evidence="8">
    <location>
        <begin position="1179"/>
        <end position="1195"/>
    </location>
</feature>
<feature type="compositionally biased region" description="Polar residues" evidence="8">
    <location>
        <begin position="678"/>
        <end position="695"/>
    </location>
</feature>
<dbReference type="GO" id="GO:0006032">
    <property type="term" value="P:chitin catabolic process"/>
    <property type="evidence" value="ECO:0007669"/>
    <property type="project" value="TreeGrafter"/>
</dbReference>
<evidence type="ECO:0000256" key="7">
    <source>
        <dbReference type="RuleBase" id="RU000489"/>
    </source>
</evidence>
<dbReference type="PROSITE" id="PS01095">
    <property type="entry name" value="GH18_1"/>
    <property type="match status" value="1"/>
</dbReference>
<keyword evidence="5" id="KW-1015">Disulfide bond</keyword>
<evidence type="ECO:0000256" key="4">
    <source>
        <dbReference type="ARBA" id="ARBA00022801"/>
    </source>
</evidence>
<keyword evidence="4 7" id="KW-0378">Hydrolase</keyword>
<dbReference type="InterPro" id="IPR050314">
    <property type="entry name" value="Glycosyl_Hydrlase_18"/>
</dbReference>
<feature type="compositionally biased region" description="Low complexity" evidence="8">
    <location>
        <begin position="1102"/>
        <end position="1118"/>
    </location>
</feature>
<feature type="compositionally biased region" description="Polar residues" evidence="8">
    <location>
        <begin position="621"/>
        <end position="630"/>
    </location>
</feature>
<feature type="region of interest" description="Disordered" evidence="8">
    <location>
        <begin position="1055"/>
        <end position="1199"/>
    </location>
</feature>
<sequence length="1382" mass="154218">MTAFKMRSKEIIVAILWMISLAQTAEHSVQKRQIGSPGQRVVCYFANWAVYRQGTAKFTPQNINPYLCTHLIYAFGGLTKDDTIQPFDKYQDIEKGGYSQLAALKTYNKELKTLLAIGGWNEGSKRFSPMVADPARRRSFIKSAIRFARQYNFDGIDLDWEYPSFRDGGKPEDRVNYAKLIIEMREAFDLESEQTGKERLLITMAVPASLEYAGKGFDIKTLNKHLDFFNFLTYDYHSSYEPSVNHHSPLFRPKDVSEYDFRADLNVDATVKFYIKSGASRDKLVLGIPTYGRSYTLVNPDAHQIGSPTDGPGEQGKGTKEDGYLAYYEICEGIKQDNWTVERPNPGLVGPYAHHDNFWVGYDDINAVMDKAIYVSEEGLGGIMFWTIDNDDFRGACHDKPFPLIESAKEALFGKVNSQVKTSVSVSTSEQTRVERVKLTPKQLEDFATEKDDEEDFRTPLTPRPRSLPSGVTIDPFNTPSPPTTPSNEPSFECKSEGFFPHKSICKKYYWCLEAAGLGMVAHTFTCPGGLYFNVLTDGCDFKRNVDCGGKDTEDAPPSSTTTATPQSAEDDSEEDPQSLKDILSSIKAAGGLEAFENQLKEAEEHKEELIEQENTRKTDISSQTRNRLNQLLERKRAESNSKLEGGQENEDEQTQASRPDTNPDPSPDSGSEPELSQPSVASSTEPEPTTSVRTSLLGRLANRRLNSGGSDRLRRLRQRFQAKEKAESTDAGEVQEEPQVDSASPAAQSDTTTARSRLFGGRPRFGANRDRSALRANPVTTTPKARTVLRGRDRFRNLLSRPSLTSVTTTPTPTPSEASSSNEDEIPLEDPSEDDANTSTLRPNRFRPKSGTRDRLRAIVRESLEEIIEGEENNNDNQEEPQFVASDKQRVPPVFKDEPEASLRPKSRFEPEYVEINRGPVPKPQESEEAITSSQSSTVAPLEYVTLSRGSPSDPSNVDTIGNKPSEIDEETLGSPRTGLESQFITPLPFDAAIREDDEEGADEIPLGAVTPEPARNLEYVTLRRGQEAAANTVPDSSDEVISNQDVITTLATEAPVVPVNDNPTVAPESFSNVDKDSSPNNRRTPLRSRPFPPRASVPRFSFPTRNTTPNPPRRSSLLILSNPSPTPSFEDSFTLSIASSTPAPSLREEPRNIEISEPSFPSSVAPPRNLGPRPEEQLFQQVSQQQQQQQQQQFEDVNDEPAFASRFEEPQSSVFTIVDGTRDRPEGPIVATAVPLISRPTVRPQVKPLARSPSPIRRRRPSVQTTPQPQAEYEYYYEYYYDEDEDGVNDIPESRSKPVPSIDDYDLQPLTNKVEILPSGRTLCHDVGVFPHPHSCRKFVMCSRRTTRDGITGWEYECPIYLAFDPVGGRCNWATDVVCS</sequence>
<dbReference type="InterPro" id="IPR002557">
    <property type="entry name" value="Chitin-bd_dom"/>
</dbReference>
<feature type="compositionally biased region" description="Basic and acidic residues" evidence="8">
    <location>
        <begin position="888"/>
        <end position="912"/>
    </location>
</feature>
<keyword evidence="2" id="KW-0147">Chitin-binding</keyword>
<dbReference type="InterPro" id="IPR011583">
    <property type="entry name" value="Chitinase_II/V-like_cat"/>
</dbReference>
<feature type="compositionally biased region" description="Acidic residues" evidence="8">
    <location>
        <begin position="823"/>
        <end position="837"/>
    </location>
</feature>
<dbReference type="Pfam" id="PF00704">
    <property type="entry name" value="Glyco_hydro_18"/>
    <property type="match status" value="1"/>
</dbReference>
<dbReference type="SUPFAM" id="SSF51445">
    <property type="entry name" value="(Trans)glycosidases"/>
    <property type="match status" value="1"/>
</dbReference>
<feature type="domain" description="Chitin-binding type-2" evidence="10">
    <location>
        <begin position="1323"/>
        <end position="1382"/>
    </location>
</feature>
<dbReference type="PROSITE" id="PS50940">
    <property type="entry name" value="CHIT_BIND_II"/>
    <property type="match status" value="2"/>
</dbReference>
<feature type="compositionally biased region" description="Acidic residues" evidence="8">
    <location>
        <begin position="868"/>
        <end position="880"/>
    </location>
</feature>
<dbReference type="PANTHER" id="PTHR11177">
    <property type="entry name" value="CHITINASE"/>
    <property type="match status" value="1"/>
</dbReference>
<feature type="compositionally biased region" description="Low complexity" evidence="8">
    <location>
        <begin position="459"/>
        <end position="470"/>
    </location>
</feature>
<evidence type="ECO:0000313" key="12">
    <source>
        <dbReference type="EMBL" id="AQZ26769.1"/>
    </source>
</evidence>
<dbReference type="InterPro" id="IPR029070">
    <property type="entry name" value="Chitinase_insertion_sf"/>
</dbReference>
<protein>
    <submittedName>
        <fullName evidence="12">Chitinase 6</fullName>
    </submittedName>
</protein>
<dbReference type="GO" id="GO:0005576">
    <property type="term" value="C:extracellular region"/>
    <property type="evidence" value="ECO:0007669"/>
    <property type="project" value="InterPro"/>
</dbReference>
<evidence type="ECO:0000259" key="10">
    <source>
        <dbReference type="PROSITE" id="PS50940"/>
    </source>
</evidence>
<dbReference type="SMART" id="SM00636">
    <property type="entry name" value="Glyco_18"/>
    <property type="match status" value="1"/>
</dbReference>
<dbReference type="GO" id="GO:0005975">
    <property type="term" value="P:carbohydrate metabolic process"/>
    <property type="evidence" value="ECO:0007669"/>
    <property type="project" value="InterPro"/>
</dbReference>
<dbReference type="SUPFAM" id="SSF54556">
    <property type="entry name" value="Chitinase insertion domain"/>
    <property type="match status" value="1"/>
</dbReference>
<proteinExistence type="evidence at transcript level"/>
<reference evidence="12" key="1">
    <citation type="submission" date="2016-06" db="EMBL/GenBank/DDBJ databases">
        <authorList>
            <person name="Kjaerup R.B."/>
            <person name="Dalgaard T.S."/>
            <person name="Juul-Madsen H.R."/>
        </authorList>
    </citation>
    <scope>NUCLEOTIDE SEQUENCE</scope>
</reference>
<dbReference type="SMART" id="SM00494">
    <property type="entry name" value="ChtBD2"/>
    <property type="match status" value="2"/>
</dbReference>
<evidence type="ECO:0000256" key="8">
    <source>
        <dbReference type="SAM" id="MobiDB-lite"/>
    </source>
</evidence>
<evidence type="ECO:0000256" key="5">
    <source>
        <dbReference type="ARBA" id="ARBA00023157"/>
    </source>
</evidence>
<dbReference type="InterPro" id="IPR036508">
    <property type="entry name" value="Chitin-bd_dom_sf"/>
</dbReference>
<dbReference type="SUPFAM" id="SSF57625">
    <property type="entry name" value="Invertebrate chitin-binding proteins"/>
    <property type="match status" value="2"/>
</dbReference>
<feature type="compositionally biased region" description="Polar residues" evidence="8">
    <location>
        <begin position="931"/>
        <end position="940"/>
    </location>
</feature>
<evidence type="ECO:0000256" key="9">
    <source>
        <dbReference type="SAM" id="SignalP"/>
    </source>
</evidence>
<feature type="compositionally biased region" description="Low complexity" evidence="8">
    <location>
        <begin position="801"/>
        <end position="822"/>
    </location>
</feature>
<dbReference type="FunFam" id="3.10.50.10:FF:000001">
    <property type="entry name" value="Chitinase 3-like 1"/>
    <property type="match status" value="1"/>
</dbReference>
<dbReference type="PANTHER" id="PTHR11177:SF399">
    <property type="entry name" value="CHITINASE 6, ISOFORM C"/>
    <property type="match status" value="1"/>
</dbReference>
<keyword evidence="6 7" id="KW-0326">Glycosidase</keyword>
<feature type="compositionally biased region" description="Low complexity" evidence="8">
    <location>
        <begin position="556"/>
        <end position="568"/>
    </location>
</feature>
<dbReference type="Gene3D" id="2.170.140.10">
    <property type="entry name" value="Chitin binding domain"/>
    <property type="match status" value="2"/>
</dbReference>
<evidence type="ECO:0000256" key="6">
    <source>
        <dbReference type="ARBA" id="ARBA00023295"/>
    </source>
</evidence>
<dbReference type="SMR" id="A0A1U9XQU4"/>
<feature type="region of interest" description="Disordered" evidence="8">
    <location>
        <begin position="444"/>
        <end position="492"/>
    </location>
</feature>
<feature type="compositionally biased region" description="Low complexity" evidence="8">
    <location>
        <begin position="668"/>
        <end position="677"/>
    </location>
</feature>
<feature type="region of interest" description="Disordered" evidence="8">
    <location>
        <begin position="868"/>
        <end position="984"/>
    </location>
</feature>
<dbReference type="InterPro" id="IPR001579">
    <property type="entry name" value="Glyco_hydro_18_chit_AS"/>
</dbReference>
<accession>A0A1U9XQU4</accession>
<dbReference type="EMBL" id="KX427147">
    <property type="protein sequence ID" value="AQZ26769.1"/>
    <property type="molecule type" value="mRNA"/>
</dbReference>
<dbReference type="Gene3D" id="3.10.50.10">
    <property type="match status" value="1"/>
</dbReference>
<feature type="compositionally biased region" description="Polar residues" evidence="8">
    <location>
        <begin position="742"/>
        <end position="756"/>
    </location>
</feature>
<feature type="region of interest" description="Disordered" evidence="8">
    <location>
        <begin position="550"/>
        <end position="579"/>
    </location>
</feature>
<feature type="domain" description="GH18" evidence="11">
    <location>
        <begin position="39"/>
        <end position="415"/>
    </location>
</feature>
<dbReference type="Pfam" id="PF01607">
    <property type="entry name" value="CBM_14"/>
    <property type="match status" value="2"/>
</dbReference>
<feature type="compositionally biased region" description="Basic and acidic residues" evidence="8">
    <location>
        <begin position="633"/>
        <end position="642"/>
    </location>
</feature>
<evidence type="ECO:0000256" key="3">
    <source>
        <dbReference type="ARBA" id="ARBA00022729"/>
    </source>
</evidence>
<comment type="similarity">
    <text evidence="1">Belongs to the glycosyl hydrolase 18 family. Chitinase class II subfamily.</text>
</comment>
<dbReference type="FunFam" id="3.20.20.80:FF:000007">
    <property type="entry name" value="Acidic mammalian chitinase"/>
    <property type="match status" value="1"/>
</dbReference>
<feature type="chain" id="PRO_5012843923" evidence="9">
    <location>
        <begin position="25"/>
        <end position="1382"/>
    </location>
</feature>
<evidence type="ECO:0000259" key="11">
    <source>
        <dbReference type="PROSITE" id="PS51910"/>
    </source>
</evidence>
<feature type="compositionally biased region" description="Polar residues" evidence="8">
    <location>
        <begin position="1120"/>
        <end position="1145"/>
    </location>
</feature>
<feature type="domain" description="Chitin-binding type-2" evidence="10">
    <location>
        <begin position="491"/>
        <end position="550"/>
    </location>
</feature>
<dbReference type="InterPro" id="IPR017853">
    <property type="entry name" value="GH"/>
</dbReference>
<dbReference type="CDD" id="cd02872">
    <property type="entry name" value="GH18_chitolectin_chitotriosidase"/>
    <property type="match status" value="1"/>
</dbReference>
<dbReference type="GO" id="GO:0008061">
    <property type="term" value="F:chitin binding"/>
    <property type="evidence" value="ECO:0007669"/>
    <property type="project" value="UniProtKB-KW"/>
</dbReference>
<keyword evidence="3 9" id="KW-0732">Signal</keyword>
<organism evidence="12">
    <name type="scientific">Tigriopus japonicus</name>
    <name type="common">Copepod</name>
    <dbReference type="NCBI Taxonomy" id="158387"/>
    <lineage>
        <taxon>Eukaryota</taxon>
        <taxon>Metazoa</taxon>
        <taxon>Ecdysozoa</taxon>
        <taxon>Arthropoda</taxon>
        <taxon>Crustacea</taxon>
        <taxon>Multicrustacea</taxon>
        <taxon>Hexanauplia</taxon>
        <taxon>Copepoda</taxon>
        <taxon>Harpacticoida</taxon>
        <taxon>Harpacticidae</taxon>
        <taxon>Tigriopus</taxon>
    </lineage>
</organism>
<feature type="compositionally biased region" description="Polar residues" evidence="8">
    <location>
        <begin position="949"/>
        <end position="961"/>
    </location>
</feature>
<evidence type="ECO:0000256" key="2">
    <source>
        <dbReference type="ARBA" id="ARBA00022669"/>
    </source>
</evidence>
<feature type="signal peptide" evidence="9">
    <location>
        <begin position="1"/>
        <end position="24"/>
    </location>
</feature>
<feature type="region of interest" description="Disordered" evidence="8">
    <location>
        <begin position="604"/>
        <end position="854"/>
    </location>
</feature>
<dbReference type="InterPro" id="IPR001223">
    <property type="entry name" value="Glyco_hydro18_cat"/>
</dbReference>
<dbReference type="GO" id="GO:0004568">
    <property type="term" value="F:chitinase activity"/>
    <property type="evidence" value="ECO:0007669"/>
    <property type="project" value="UniProtKB-ARBA"/>
</dbReference>
<evidence type="ECO:0000256" key="1">
    <source>
        <dbReference type="ARBA" id="ARBA00009121"/>
    </source>
</evidence>
<feature type="region of interest" description="Disordered" evidence="8">
    <location>
        <begin position="1248"/>
        <end position="1270"/>
    </location>
</feature>